<dbReference type="EMBL" id="OIVN01006159">
    <property type="protein sequence ID" value="SPD26543.1"/>
    <property type="molecule type" value="Genomic_DNA"/>
</dbReference>
<dbReference type="CDD" id="cd15800">
    <property type="entry name" value="PMEI-like_2"/>
    <property type="match status" value="1"/>
</dbReference>
<dbReference type="InterPro" id="IPR006501">
    <property type="entry name" value="Pectinesterase_inhib_dom"/>
</dbReference>
<name>A0A2N9IR01_FAGSY</name>
<protein>
    <recommendedName>
        <fullName evidence="2">Pectinesterase inhibitor domain-containing protein</fullName>
    </recommendedName>
</protein>
<feature type="chain" id="PRO_5014847875" description="Pectinesterase inhibitor domain-containing protein" evidence="1">
    <location>
        <begin position="28"/>
        <end position="170"/>
    </location>
</feature>
<dbReference type="InterPro" id="IPR035513">
    <property type="entry name" value="Invertase/methylesterase_inhib"/>
</dbReference>
<evidence type="ECO:0000256" key="1">
    <source>
        <dbReference type="SAM" id="SignalP"/>
    </source>
</evidence>
<dbReference type="Gene3D" id="1.20.140.40">
    <property type="entry name" value="Invertase/pectin methylesterase inhibitor family protein"/>
    <property type="match status" value="1"/>
</dbReference>
<gene>
    <name evidence="3" type="ORF">FSB_LOCUS54425</name>
</gene>
<dbReference type="Pfam" id="PF04043">
    <property type="entry name" value="PMEI"/>
    <property type="match status" value="1"/>
</dbReference>
<proteinExistence type="predicted"/>
<feature type="domain" description="Pectinesterase inhibitor" evidence="2">
    <location>
        <begin position="29"/>
        <end position="165"/>
    </location>
</feature>
<evidence type="ECO:0000259" key="2">
    <source>
        <dbReference type="Pfam" id="PF04043"/>
    </source>
</evidence>
<keyword evidence="1" id="KW-0732">Signal</keyword>
<dbReference type="AlphaFoldDB" id="A0A2N9IR01"/>
<sequence>MASKHYTSFSLVFLAAATILLAGHAHGTKDLCQGFEHESVCRTLVQGLSDPHEALKPAIHQLIIEGRRALMLANNQKKNTFLDGCKENFSFAIEDLQACLRVLKNGHLNVLQKGDLLNSLSAVVSFYESCNDTYLEAATMNPSIKNPFGKIQTVLNPMISTVLALATQLP</sequence>
<dbReference type="GO" id="GO:0004857">
    <property type="term" value="F:enzyme inhibitor activity"/>
    <property type="evidence" value="ECO:0007669"/>
    <property type="project" value="InterPro"/>
</dbReference>
<accession>A0A2N9IR01</accession>
<reference evidence="3" key="1">
    <citation type="submission" date="2018-02" db="EMBL/GenBank/DDBJ databases">
        <authorList>
            <person name="Cohen D.B."/>
            <person name="Kent A.D."/>
        </authorList>
    </citation>
    <scope>NUCLEOTIDE SEQUENCE</scope>
</reference>
<evidence type="ECO:0000313" key="3">
    <source>
        <dbReference type="EMBL" id="SPD26543.1"/>
    </source>
</evidence>
<feature type="signal peptide" evidence="1">
    <location>
        <begin position="1"/>
        <end position="27"/>
    </location>
</feature>
<organism evidence="3">
    <name type="scientific">Fagus sylvatica</name>
    <name type="common">Beechnut</name>
    <dbReference type="NCBI Taxonomy" id="28930"/>
    <lineage>
        <taxon>Eukaryota</taxon>
        <taxon>Viridiplantae</taxon>
        <taxon>Streptophyta</taxon>
        <taxon>Embryophyta</taxon>
        <taxon>Tracheophyta</taxon>
        <taxon>Spermatophyta</taxon>
        <taxon>Magnoliopsida</taxon>
        <taxon>eudicotyledons</taxon>
        <taxon>Gunneridae</taxon>
        <taxon>Pentapetalae</taxon>
        <taxon>rosids</taxon>
        <taxon>fabids</taxon>
        <taxon>Fagales</taxon>
        <taxon>Fagaceae</taxon>
        <taxon>Fagus</taxon>
    </lineage>
</organism>
<dbReference type="SUPFAM" id="SSF101148">
    <property type="entry name" value="Plant invertase/pectin methylesterase inhibitor"/>
    <property type="match status" value="1"/>
</dbReference>